<dbReference type="EMBL" id="JAIPUX010001211">
    <property type="protein sequence ID" value="KAH0625583.1"/>
    <property type="molecule type" value="Genomic_DNA"/>
</dbReference>
<dbReference type="Proteomes" id="UP000826234">
    <property type="component" value="Unassembled WGS sequence"/>
</dbReference>
<comment type="caution">
    <text evidence="1">The sequence shown here is derived from an EMBL/GenBank/DDBJ whole genome shotgun (WGS) entry which is preliminary data.</text>
</comment>
<keyword evidence="2" id="KW-1185">Reference proteome</keyword>
<reference evidence="1 2" key="1">
    <citation type="journal article" date="2022" name="Gigascience">
        <title>A chromosome-level genome assembly and annotation of the desert horned lizard, Phrynosoma platyrhinos, provides insight into chromosomal rearrangements among reptiles.</title>
        <authorList>
            <person name="Koochekian N."/>
            <person name="Ascanio A."/>
            <person name="Farleigh K."/>
            <person name="Card D.C."/>
            <person name="Schield D.R."/>
            <person name="Castoe T.A."/>
            <person name="Jezkova T."/>
        </authorList>
    </citation>
    <scope>NUCLEOTIDE SEQUENCE [LARGE SCALE GENOMIC DNA]</scope>
    <source>
        <strain evidence="1">NK-2021</strain>
    </source>
</reference>
<organism evidence="1 2">
    <name type="scientific">Phrynosoma platyrhinos</name>
    <name type="common">Desert horned lizard</name>
    <dbReference type="NCBI Taxonomy" id="52577"/>
    <lineage>
        <taxon>Eukaryota</taxon>
        <taxon>Metazoa</taxon>
        <taxon>Chordata</taxon>
        <taxon>Craniata</taxon>
        <taxon>Vertebrata</taxon>
        <taxon>Euteleostomi</taxon>
        <taxon>Lepidosauria</taxon>
        <taxon>Squamata</taxon>
        <taxon>Bifurcata</taxon>
        <taxon>Unidentata</taxon>
        <taxon>Episquamata</taxon>
        <taxon>Toxicofera</taxon>
        <taxon>Iguania</taxon>
        <taxon>Phrynosomatidae</taxon>
        <taxon>Phrynosomatinae</taxon>
        <taxon>Phrynosoma</taxon>
    </lineage>
</organism>
<evidence type="ECO:0000313" key="1">
    <source>
        <dbReference type="EMBL" id="KAH0625583.1"/>
    </source>
</evidence>
<accession>A0ABQ7T8K6</accession>
<gene>
    <name evidence="1" type="ORF">JD844_015162</name>
</gene>
<protein>
    <submittedName>
        <fullName evidence="1">Uncharacterized protein</fullName>
    </submittedName>
</protein>
<proteinExistence type="predicted"/>
<name>A0ABQ7T8K6_PHRPL</name>
<sequence length="79" mass="8964">MPRGRSSGIQNFLDCSFHCWLSRLLGARVIPGQLCVSSTFLYLCMIVKPYDNPNRETRRKVCISHSCSVAKEEAEEAKE</sequence>
<evidence type="ECO:0000313" key="2">
    <source>
        <dbReference type="Proteomes" id="UP000826234"/>
    </source>
</evidence>